<keyword evidence="6" id="KW-0812">Transmembrane</keyword>
<evidence type="ECO:0000256" key="10">
    <source>
        <dbReference type="ARBA" id="ARBA00023237"/>
    </source>
</evidence>
<dbReference type="Pfam" id="PF05662">
    <property type="entry name" value="YadA_stalk"/>
    <property type="match status" value="8"/>
</dbReference>
<keyword evidence="7" id="KW-0732">Signal</keyword>
<evidence type="ECO:0000256" key="2">
    <source>
        <dbReference type="ARBA" id="ARBA00004442"/>
    </source>
</evidence>
<evidence type="ECO:0000259" key="11">
    <source>
        <dbReference type="Pfam" id="PF03895"/>
    </source>
</evidence>
<dbReference type="AlphaFoldDB" id="A0A4R5MGG6"/>
<comment type="caution">
    <text evidence="13">The sequence shown here is derived from an EMBL/GenBank/DDBJ whole genome shotgun (WGS) entry which is preliminary data.</text>
</comment>
<keyword evidence="4" id="KW-0813">Transport</keyword>
<evidence type="ECO:0000313" key="13">
    <source>
        <dbReference type="EMBL" id="TDG26408.1"/>
    </source>
</evidence>
<protein>
    <recommendedName>
        <fullName evidence="15">Trimeric autotransporter adhesin</fullName>
    </recommendedName>
</protein>
<evidence type="ECO:0000256" key="8">
    <source>
        <dbReference type="ARBA" id="ARBA00022927"/>
    </source>
</evidence>
<dbReference type="Proteomes" id="UP000295722">
    <property type="component" value="Unassembled WGS sequence"/>
</dbReference>
<evidence type="ECO:0000256" key="1">
    <source>
        <dbReference type="ARBA" id="ARBA00004241"/>
    </source>
</evidence>
<keyword evidence="9" id="KW-0472">Membrane</keyword>
<gene>
    <name evidence="13" type="ORF">EYW47_03395</name>
</gene>
<reference evidence="13 14" key="1">
    <citation type="submission" date="2019-03" db="EMBL/GenBank/DDBJ databases">
        <title>Paraburkholderia sp. 4M-K11, isolated from subtropical forest soil.</title>
        <authorList>
            <person name="Gao Z.-H."/>
            <person name="Qiu L.-H."/>
        </authorList>
    </citation>
    <scope>NUCLEOTIDE SEQUENCE [LARGE SCALE GENOMIC DNA]</scope>
    <source>
        <strain evidence="13 14">4M-K11</strain>
    </source>
</reference>
<evidence type="ECO:0000256" key="7">
    <source>
        <dbReference type="ARBA" id="ARBA00022729"/>
    </source>
</evidence>
<feature type="domain" description="Trimeric autotransporter adhesin YadA-like stalk" evidence="12">
    <location>
        <begin position="525"/>
        <end position="563"/>
    </location>
</feature>
<evidence type="ECO:0000256" key="3">
    <source>
        <dbReference type="ARBA" id="ARBA00005848"/>
    </source>
</evidence>
<organism evidence="13 14">
    <name type="scientific">Paraburkholderia silviterrae</name>
    <dbReference type="NCBI Taxonomy" id="2528715"/>
    <lineage>
        <taxon>Bacteria</taxon>
        <taxon>Pseudomonadati</taxon>
        <taxon>Pseudomonadota</taxon>
        <taxon>Betaproteobacteria</taxon>
        <taxon>Burkholderiales</taxon>
        <taxon>Burkholderiaceae</taxon>
        <taxon>Paraburkholderia</taxon>
    </lineage>
</organism>
<feature type="domain" description="Trimeric autotransporter adhesin YadA-like stalk" evidence="12">
    <location>
        <begin position="430"/>
        <end position="467"/>
    </location>
</feature>
<feature type="domain" description="Trimeric autotransporter adhesin YadA-like stalk" evidence="12">
    <location>
        <begin position="618"/>
        <end position="660"/>
    </location>
</feature>
<dbReference type="InterPro" id="IPR008635">
    <property type="entry name" value="Coiled_stalk_dom"/>
</dbReference>
<evidence type="ECO:0000313" key="14">
    <source>
        <dbReference type="Proteomes" id="UP000295722"/>
    </source>
</evidence>
<dbReference type="GO" id="GO:0009279">
    <property type="term" value="C:cell outer membrane"/>
    <property type="evidence" value="ECO:0007669"/>
    <property type="project" value="UniProtKB-SubCell"/>
</dbReference>
<evidence type="ECO:0000256" key="6">
    <source>
        <dbReference type="ARBA" id="ARBA00022692"/>
    </source>
</evidence>
<dbReference type="InterPro" id="IPR005594">
    <property type="entry name" value="YadA_C"/>
</dbReference>
<keyword evidence="8" id="KW-0653">Protein transport</keyword>
<evidence type="ECO:0000256" key="5">
    <source>
        <dbReference type="ARBA" id="ARBA00022452"/>
    </source>
</evidence>
<dbReference type="InterPro" id="IPR045584">
    <property type="entry name" value="Pilin-like"/>
</dbReference>
<dbReference type="Pfam" id="PF03895">
    <property type="entry name" value="YadA_anchor"/>
    <property type="match status" value="1"/>
</dbReference>
<evidence type="ECO:0000256" key="4">
    <source>
        <dbReference type="ARBA" id="ARBA00022448"/>
    </source>
</evidence>
<sequence length="947" mass="92834">MSQLNATNANVATNASNITRVEGKADQSGTAVASALGGGAAYNSTTGAISAPVYAVQGSTYGNVGAALGSLDTAVTGNTSSISDITNQLNSGTVGLVQQATAGADLTVGKDTDGAAVDLADKDGNTRTLKNVTAGVADTDAVNMSQLNTTNANVATNASNIAQNTSDINRVEGKADQSGVAVASALGGGAAYNSTTGAISAPAYAVQGSTYGNVGAALGSLDTAVTGNTSSISDITNQLNSGTVGLVQQATAGADLTVGKDTDGAAVDLADKDGNTRTLKNVTAGVTDTDAVNMSQLNATNANVATNATNIAQNTSDITRVEGKADQSGAAVASALGGGAVYNSTTGAISAPAYAVQGSTYGNVGAALGSLDTAVTGNTTSISDITNQLNSGTVGLVQQATAGADLTVGKDTDGAAVDLADKDGNTRTLKNVTAGVTDTDAVNMSQLNATNANVATNASDITNLQGSVAGLDGRVTQNTSDIATINSNLTNMSGSMANALMYDSPAHASVTLGGAGAASPVTLRNVAVGTVSVSSTDAVNGSQLYATNDQVSSNTTAITSLDNRVTQNTADITSLTNSINNGEVGLVKQDAATRTITVAKGSDGTTVDFAGTAGARTLTGVSAGAVNASSTDAVNGSQLYTVAGSMASALGGGSTVNADGTITGPTYHVGGNTYTDMGSALTNVDGRVSNIETQVANVAGAAANAVQYDSPAHDKVTMGGTNATSTVQLTNLTDAVLSQTSTDAVTGAQLYRTNQDVANLQGAIENISNTSSPYMAVNTTGSRASATGTESLAQGGGATAAGASSTAVGDKASAMADNSVALGADSVANENNTVSVGSQGNERRITNVAAGQGPTDAVNMRQFQNGMTSMQRNAYGGVAAATALTMIPDVDLGKTIAVGVGTANYKGYQATALGASARVTENLKLKAGAGYSAGGGTTVGAGMSYQW</sequence>
<keyword evidence="14" id="KW-1185">Reference proteome</keyword>
<dbReference type="SUPFAM" id="SSF101967">
    <property type="entry name" value="Adhesin YadA, collagen-binding domain"/>
    <property type="match status" value="2"/>
</dbReference>
<comment type="subcellular location">
    <subcellularLocation>
        <location evidence="2">Cell outer membrane</location>
    </subcellularLocation>
    <subcellularLocation>
        <location evidence="1">Cell surface</location>
    </subcellularLocation>
</comment>
<dbReference type="InterPro" id="IPR011049">
    <property type="entry name" value="Serralysin-like_metalloprot_C"/>
</dbReference>
<dbReference type="Gene3D" id="6.10.250.2030">
    <property type="match status" value="1"/>
</dbReference>
<feature type="domain" description="Trimeric autotransporter adhesin YadA-like stalk" evidence="12">
    <location>
        <begin position="130"/>
        <end position="169"/>
    </location>
</feature>
<dbReference type="Gene3D" id="3.30.1300.30">
    <property type="entry name" value="GSPII I/J protein-like"/>
    <property type="match status" value="1"/>
</dbReference>
<keyword evidence="5" id="KW-1134">Transmembrane beta strand</keyword>
<evidence type="ECO:0000259" key="12">
    <source>
        <dbReference type="Pfam" id="PF05662"/>
    </source>
</evidence>
<comment type="similarity">
    <text evidence="3">Belongs to the autotransporter-2 (AT-2) (TC 1.B.40) family.</text>
</comment>
<name>A0A4R5MGG6_9BURK</name>
<feature type="domain" description="Trimeric autotransporter adhesin YadA-like stalk" evidence="12">
    <location>
        <begin position="728"/>
        <end position="768"/>
    </location>
</feature>
<proteinExistence type="inferred from homology"/>
<dbReference type="OrthoDB" id="1632057at2"/>
<dbReference type="Gene3D" id="2.60.40.4050">
    <property type="match status" value="1"/>
</dbReference>
<feature type="domain" description="Trimeric autotransporter adhesin YadA-like stalk" evidence="12">
    <location>
        <begin position="844"/>
        <end position="873"/>
    </location>
</feature>
<keyword evidence="10" id="KW-0998">Cell outer membrane</keyword>
<feature type="domain" description="Trimeric autotransporter adhesin YadA-like stalk" evidence="12">
    <location>
        <begin position="1"/>
        <end position="26"/>
    </location>
</feature>
<dbReference type="SUPFAM" id="SSF54523">
    <property type="entry name" value="Pili subunits"/>
    <property type="match status" value="1"/>
</dbReference>
<dbReference type="GO" id="GO:0015031">
    <property type="term" value="P:protein transport"/>
    <property type="evidence" value="ECO:0007669"/>
    <property type="project" value="UniProtKB-KW"/>
</dbReference>
<evidence type="ECO:0000256" key="9">
    <source>
        <dbReference type="ARBA" id="ARBA00023136"/>
    </source>
</evidence>
<dbReference type="EMBL" id="SMRP01000001">
    <property type="protein sequence ID" value="TDG26408.1"/>
    <property type="molecule type" value="Genomic_DNA"/>
</dbReference>
<dbReference type="Gene3D" id="1.20.5.170">
    <property type="match status" value="6"/>
</dbReference>
<accession>A0A4R5MGG6</accession>
<feature type="domain" description="Trimeric autotransporter adhesin YadA-like stalk" evidence="12">
    <location>
        <begin position="280"/>
        <end position="318"/>
    </location>
</feature>
<evidence type="ECO:0008006" key="15">
    <source>
        <dbReference type="Google" id="ProtNLM"/>
    </source>
</evidence>
<feature type="domain" description="Trimeric autotransporter adhesin YadA-like C-terminal membrane anchor" evidence="11">
    <location>
        <begin position="888"/>
        <end position="947"/>
    </location>
</feature>
<dbReference type="GO" id="GO:0009986">
    <property type="term" value="C:cell surface"/>
    <property type="evidence" value="ECO:0007669"/>
    <property type="project" value="UniProtKB-SubCell"/>
</dbReference>
<dbReference type="Gene3D" id="1.20.5.2280">
    <property type="match status" value="1"/>
</dbReference>